<keyword evidence="3" id="KW-1185">Reference proteome</keyword>
<dbReference type="PANTHER" id="PTHR33937:SF2">
    <property type="entry name" value="DINITROGENASE IRON-MOLYBDENUM COFACTOR BIOSYNTHESIS DOMAIN-CONTAINING PROTEIN"/>
    <property type="match status" value="1"/>
</dbReference>
<reference evidence="2 3" key="1">
    <citation type="journal article" date="2002" name="Genome Res.">
        <title>The genome of Methanosarcina acetivorans reveals extensive metabolic and physiological diversity.</title>
        <authorList>
            <person name="Galagan J.E."/>
            <person name="Nusbaum C."/>
            <person name="Roy A."/>
            <person name="Endrizzi M.G."/>
            <person name="Macdonald P."/>
            <person name="FitzHugh W."/>
            <person name="Calvo S."/>
            <person name="Engels R."/>
            <person name="Smirnov S."/>
            <person name="Atnoor D."/>
            <person name="Brown A."/>
            <person name="Allen N."/>
            <person name="Naylor J."/>
            <person name="Stange-Thomann N."/>
            <person name="DeArellano K."/>
            <person name="Johnson R."/>
            <person name="Linton L."/>
            <person name="McEwan P."/>
            <person name="McKernan K."/>
            <person name="Talamas J."/>
            <person name="Tirrell A."/>
            <person name="Ye W."/>
            <person name="Zimmer A."/>
            <person name="Barber R.D."/>
            <person name="Cann I."/>
            <person name="Graham D.E."/>
            <person name="Grahame D.A."/>
            <person name="Guss A."/>
            <person name="Hedderich R."/>
            <person name="Ingram-Smith C."/>
            <person name="Kuettner C.H."/>
            <person name="Krzycki J.A."/>
            <person name="Leigh J.A."/>
            <person name="Li W."/>
            <person name="Liu J."/>
            <person name="Mukhopadhyay B."/>
            <person name="Reeve J.N."/>
            <person name="Smith K."/>
            <person name="Springer T.A."/>
            <person name="Umayam L.A."/>
            <person name="White O."/>
            <person name="White R.H."/>
            <person name="de Macario E.C."/>
            <person name="Ferry J.G."/>
            <person name="Jarrell K.F."/>
            <person name="Jing H."/>
            <person name="Macario A.J.L."/>
            <person name="Paulsen I."/>
            <person name="Pritchett M."/>
            <person name="Sowers K.R."/>
            <person name="Swanson R.V."/>
            <person name="Zinder S.H."/>
            <person name="Lander E."/>
            <person name="Metcalf W.W."/>
            <person name="Birren B."/>
        </authorList>
    </citation>
    <scope>NUCLEOTIDE SEQUENCE [LARGE SCALE GENOMIC DNA]</scope>
    <source>
        <strain evidence="3">ATCC 35395 / DSM 2834 / JCM 12185 / C2A</strain>
    </source>
</reference>
<dbReference type="Pfam" id="PF02579">
    <property type="entry name" value="Nitro_FeMo-Co"/>
    <property type="match status" value="1"/>
</dbReference>
<dbReference type="AlphaFoldDB" id="Q8TRF9"/>
<dbReference type="Proteomes" id="UP000002487">
    <property type="component" value="Chromosome"/>
</dbReference>
<dbReference type="PhylomeDB" id="Q8TRF9"/>
<gene>
    <name evidence="2" type="ordered locus">MA_1221</name>
</gene>
<dbReference type="STRING" id="188937.MA_1221"/>
<dbReference type="InParanoid" id="Q8TRF9"/>
<evidence type="ECO:0000259" key="1">
    <source>
        <dbReference type="Pfam" id="PF02579"/>
    </source>
</evidence>
<dbReference type="HOGENOM" id="CLU_1458180_0_0_2"/>
<dbReference type="SUPFAM" id="SSF53146">
    <property type="entry name" value="Nitrogenase accessory factor-like"/>
    <property type="match status" value="1"/>
</dbReference>
<dbReference type="InterPro" id="IPR036105">
    <property type="entry name" value="DiNase_FeMo-co_biosyn_sf"/>
</dbReference>
<dbReference type="InterPro" id="IPR051840">
    <property type="entry name" value="NifX/NifY_domain"/>
</dbReference>
<name>Q8TRF9_METAC</name>
<dbReference type="KEGG" id="mac:MA_1221"/>
<dbReference type="PANTHER" id="PTHR33937">
    <property type="entry name" value="IRON-MOLYBDENUM PROTEIN-RELATED-RELATED"/>
    <property type="match status" value="1"/>
</dbReference>
<evidence type="ECO:0000313" key="2">
    <source>
        <dbReference type="EMBL" id="AAM04640.1"/>
    </source>
</evidence>
<evidence type="ECO:0000313" key="3">
    <source>
        <dbReference type="Proteomes" id="UP000002487"/>
    </source>
</evidence>
<dbReference type="CDD" id="cd00852">
    <property type="entry name" value="NifB"/>
    <property type="match status" value="1"/>
</dbReference>
<organism evidence="2 3">
    <name type="scientific">Methanosarcina acetivorans (strain ATCC 35395 / DSM 2834 / JCM 12185 / C2A)</name>
    <dbReference type="NCBI Taxonomy" id="188937"/>
    <lineage>
        <taxon>Archaea</taxon>
        <taxon>Methanobacteriati</taxon>
        <taxon>Methanobacteriota</taxon>
        <taxon>Stenosarchaea group</taxon>
        <taxon>Methanomicrobia</taxon>
        <taxon>Methanosarcinales</taxon>
        <taxon>Methanosarcinaceae</taxon>
        <taxon>Methanosarcina</taxon>
    </lineage>
</organism>
<dbReference type="InterPro" id="IPR003731">
    <property type="entry name" value="Di-Nase_FeMo-co_biosynth"/>
</dbReference>
<dbReference type="InterPro" id="IPR034165">
    <property type="entry name" value="NifB_C"/>
</dbReference>
<dbReference type="EMBL" id="AE010299">
    <property type="protein sequence ID" value="AAM04640.1"/>
    <property type="molecule type" value="Genomic_DNA"/>
</dbReference>
<sequence length="185" mass="20740">MDCAFTALKKSVRMRGILLANTTGFKEGDVGLLNEEEVFTDGHSRELADDTFVQDKQKKEVENRDNGKFKVAVTSRGGKLVDQHFGKATTFMIFEIEGQDCKFLETRSTKKYCNGGSGIGVEPLEKNETIKSISDCDAVLTMKIGSGAQKKLQEYGIDCVEYCYTIECGLKYLQMVGKQRDRYKI</sequence>
<feature type="domain" description="Dinitrogenase iron-molybdenum cofactor biosynthesis" evidence="1">
    <location>
        <begin position="78"/>
        <end position="161"/>
    </location>
</feature>
<accession>Q8TRF9</accession>
<dbReference type="EnsemblBacteria" id="AAM04640">
    <property type="protein sequence ID" value="AAM04640"/>
    <property type="gene ID" value="MA_1221"/>
</dbReference>
<proteinExistence type="predicted"/>
<dbReference type="RefSeq" id="WP_011021242.1">
    <property type="nucleotide sequence ID" value="NC_003552.1"/>
</dbReference>
<dbReference type="GeneID" id="1473109"/>
<dbReference type="Gene3D" id="3.30.420.130">
    <property type="entry name" value="Dinitrogenase iron-molybdenum cofactor biosynthesis domain"/>
    <property type="match status" value="1"/>
</dbReference>
<protein>
    <recommendedName>
        <fullName evidence="1">Dinitrogenase iron-molybdenum cofactor biosynthesis domain-containing protein</fullName>
    </recommendedName>
</protein>